<dbReference type="Pfam" id="PF14019">
    <property type="entry name" value="DUF4235"/>
    <property type="match status" value="1"/>
</dbReference>
<proteinExistence type="predicted"/>
<dbReference type="Proteomes" id="UP001596189">
    <property type="component" value="Unassembled WGS sequence"/>
</dbReference>
<gene>
    <name evidence="1" type="ORF">ACFQDO_10460</name>
</gene>
<organism evidence="1 2">
    <name type="scientific">Angustibacter luteus</name>
    <dbReference type="NCBI Taxonomy" id="658456"/>
    <lineage>
        <taxon>Bacteria</taxon>
        <taxon>Bacillati</taxon>
        <taxon>Actinomycetota</taxon>
        <taxon>Actinomycetes</taxon>
        <taxon>Kineosporiales</taxon>
        <taxon>Kineosporiaceae</taxon>
    </lineage>
</organism>
<comment type="caution">
    <text evidence="1">The sequence shown here is derived from an EMBL/GenBank/DDBJ whole genome shotgun (WGS) entry which is preliminary data.</text>
</comment>
<dbReference type="RefSeq" id="WP_345716343.1">
    <property type="nucleotide sequence ID" value="NZ_BAABFP010000004.1"/>
</dbReference>
<protein>
    <submittedName>
        <fullName evidence="1">DUF4235 domain-containing protein</fullName>
    </submittedName>
</protein>
<reference evidence="2" key="1">
    <citation type="journal article" date="2019" name="Int. J. Syst. Evol. Microbiol.">
        <title>The Global Catalogue of Microorganisms (GCM) 10K type strain sequencing project: providing services to taxonomists for standard genome sequencing and annotation.</title>
        <authorList>
            <consortium name="The Broad Institute Genomics Platform"/>
            <consortium name="The Broad Institute Genome Sequencing Center for Infectious Disease"/>
            <person name="Wu L."/>
            <person name="Ma J."/>
        </authorList>
    </citation>
    <scope>NUCLEOTIDE SEQUENCE [LARGE SCALE GENOMIC DNA]</scope>
    <source>
        <strain evidence="2">KACC 14249</strain>
    </source>
</reference>
<evidence type="ECO:0000313" key="2">
    <source>
        <dbReference type="Proteomes" id="UP001596189"/>
    </source>
</evidence>
<dbReference type="EMBL" id="JBHSRD010000003">
    <property type="protein sequence ID" value="MFC6007550.1"/>
    <property type="molecule type" value="Genomic_DNA"/>
</dbReference>
<name>A0ABW1JEH0_9ACTN</name>
<dbReference type="InterPro" id="IPR025329">
    <property type="entry name" value="DUF4235"/>
</dbReference>
<accession>A0ABW1JEH0</accession>
<sequence>MGAASWKIMGSAAAIVSGIAAKKILNAGWKAATGGEPPANPEHPDTSWAEAVGWAAASGALIGVARMLAARQAAAYYRHSTGHLPPKLEEVG</sequence>
<evidence type="ECO:0000313" key="1">
    <source>
        <dbReference type="EMBL" id="MFC6007550.1"/>
    </source>
</evidence>
<keyword evidence="2" id="KW-1185">Reference proteome</keyword>